<keyword evidence="5" id="KW-0255">Endonuclease</keyword>
<dbReference type="Pfam" id="PF01420">
    <property type="entry name" value="Methylase_S"/>
    <property type="match status" value="2"/>
</dbReference>
<dbReference type="PANTHER" id="PTHR30408:SF12">
    <property type="entry name" value="TYPE I RESTRICTION ENZYME MJAVIII SPECIFICITY SUBUNIT"/>
    <property type="match status" value="1"/>
</dbReference>
<dbReference type="Gene3D" id="3.90.220.20">
    <property type="entry name" value="DNA methylase specificity domains"/>
    <property type="match status" value="2"/>
</dbReference>
<keyword evidence="5" id="KW-0540">Nuclease</keyword>
<dbReference type="InterPro" id="IPR052021">
    <property type="entry name" value="Type-I_RS_S_subunit"/>
</dbReference>
<protein>
    <submittedName>
        <fullName evidence="5">Restriction endonuclease S subunit</fullName>
    </submittedName>
</protein>
<dbReference type="SUPFAM" id="SSF116734">
    <property type="entry name" value="DNA methylase specificity domain"/>
    <property type="match status" value="2"/>
</dbReference>
<name>A0A1X2ZUN2_BIFAD</name>
<evidence type="ECO:0000313" key="6">
    <source>
        <dbReference type="Proteomes" id="UP000193905"/>
    </source>
</evidence>
<dbReference type="InterPro" id="IPR044946">
    <property type="entry name" value="Restrct_endonuc_typeI_TRD_sf"/>
</dbReference>
<keyword evidence="3" id="KW-0238">DNA-binding</keyword>
<dbReference type="GO" id="GO:0004519">
    <property type="term" value="F:endonuclease activity"/>
    <property type="evidence" value="ECO:0007669"/>
    <property type="project" value="UniProtKB-KW"/>
</dbReference>
<keyword evidence="2" id="KW-0680">Restriction system</keyword>
<dbReference type="PANTHER" id="PTHR30408">
    <property type="entry name" value="TYPE-1 RESTRICTION ENZYME ECOKI SPECIFICITY PROTEIN"/>
    <property type="match status" value="1"/>
</dbReference>
<dbReference type="AlphaFoldDB" id="A0A1X2ZUN2"/>
<keyword evidence="5" id="KW-0378">Hydrolase</keyword>
<accession>A0A1X2ZUN2</accession>
<organism evidence="5 6">
    <name type="scientific">Bifidobacterium adolescentis</name>
    <dbReference type="NCBI Taxonomy" id="1680"/>
    <lineage>
        <taxon>Bacteria</taxon>
        <taxon>Bacillati</taxon>
        <taxon>Actinomycetota</taxon>
        <taxon>Actinomycetes</taxon>
        <taxon>Bifidobacteriales</taxon>
        <taxon>Bifidobacteriaceae</taxon>
        <taxon>Bifidobacterium</taxon>
    </lineage>
</organism>
<sequence>MAEQHGKTLVPQIRFAGFTDPWEQRKLGDELEFLRNNTLSRAELSESEGTAFDIHYGDVLIKYGSVLNLEKAEVPRIVDSAIADRQTCDRLQDGDVIIADTAEDSAVGKCTELCNSKGKMVFSGLHTMPLRPMGEYASGYLGHYLNSSAFHSQLLPLMQGIKVISISRSAMADTTMTVPSVDEQRQIGAFLDRLDSLITLHQRKYDKLCVLKKSMLDKMFPKGGSLYPEIRFAGFTDPWEQRKLGEVASGFEYGLNAAASDFDGEKKYLRITDIDDQTREFRTDDLSSPDINNPIDDRYLLKEGDILFARTGASVGKTYLYKASDGKTYYAGFLIRAHVSDEADAGFIFQSTLTERYKQFVLLTSQRSGQPGINAQEYSDLLLPLPSLMEQRRIGAFFDRLDSLITLHQRKLELLRNIKKSMLDKMFV</sequence>
<evidence type="ECO:0000256" key="3">
    <source>
        <dbReference type="ARBA" id="ARBA00023125"/>
    </source>
</evidence>
<comment type="similarity">
    <text evidence="1">Belongs to the type-I restriction system S methylase family.</text>
</comment>
<dbReference type="RefSeq" id="WP_085380837.1">
    <property type="nucleotide sequence ID" value="NZ_LNKH01000003.1"/>
</dbReference>
<evidence type="ECO:0000256" key="2">
    <source>
        <dbReference type="ARBA" id="ARBA00022747"/>
    </source>
</evidence>
<dbReference type="InterPro" id="IPR000055">
    <property type="entry name" value="Restrct_endonuc_typeI_TRD"/>
</dbReference>
<dbReference type="CDD" id="cd17521">
    <property type="entry name" value="RMtype1_S_Sau13435ORF2165P_TRD2-CR2_like"/>
    <property type="match status" value="1"/>
</dbReference>
<dbReference type="GO" id="GO:0009307">
    <property type="term" value="P:DNA restriction-modification system"/>
    <property type="evidence" value="ECO:0007669"/>
    <property type="project" value="UniProtKB-KW"/>
</dbReference>
<reference evidence="5 6" key="1">
    <citation type="journal article" date="2016" name="Sci. Rep.">
        <title>Evaluation of genetic diversity among strains of the human gut commensal Bifidobacterium adolescentis.</title>
        <authorList>
            <person name="Duranti S."/>
            <person name="Milani C."/>
            <person name="Lugli G.A."/>
            <person name="Mancabelli L."/>
            <person name="Turroni F."/>
            <person name="Ferrario C."/>
            <person name="Mangifesta M."/>
            <person name="Viappiani A."/>
            <person name="Sanchez B."/>
            <person name="Margolles A."/>
            <person name="van Sinderen D."/>
            <person name="Ventura M."/>
        </authorList>
    </citation>
    <scope>NUCLEOTIDE SEQUENCE [LARGE SCALE GENOMIC DNA]</scope>
    <source>
        <strain evidence="5 6">AL46-2</strain>
    </source>
</reference>
<dbReference type="EMBL" id="LNKH01000003">
    <property type="protein sequence ID" value="OSG98086.1"/>
    <property type="molecule type" value="Genomic_DNA"/>
</dbReference>
<evidence type="ECO:0000256" key="1">
    <source>
        <dbReference type="ARBA" id="ARBA00010923"/>
    </source>
</evidence>
<proteinExistence type="inferred from homology"/>
<feature type="domain" description="Type I restriction modification DNA specificity" evidence="4">
    <location>
        <begin position="20"/>
        <end position="208"/>
    </location>
</feature>
<gene>
    <name evidence="5" type="ORF">AL0462_0634</name>
</gene>
<dbReference type="Proteomes" id="UP000193905">
    <property type="component" value="Unassembled WGS sequence"/>
</dbReference>
<evidence type="ECO:0000259" key="4">
    <source>
        <dbReference type="Pfam" id="PF01420"/>
    </source>
</evidence>
<dbReference type="GO" id="GO:0003677">
    <property type="term" value="F:DNA binding"/>
    <property type="evidence" value="ECO:0007669"/>
    <property type="project" value="UniProtKB-KW"/>
</dbReference>
<evidence type="ECO:0000313" key="5">
    <source>
        <dbReference type="EMBL" id="OSG98086.1"/>
    </source>
</evidence>
<comment type="caution">
    <text evidence="5">The sequence shown here is derived from an EMBL/GenBank/DDBJ whole genome shotgun (WGS) entry which is preliminary data.</text>
</comment>
<feature type="domain" description="Type I restriction modification DNA specificity" evidence="4">
    <location>
        <begin position="237"/>
        <end position="415"/>
    </location>
</feature>